<dbReference type="Pfam" id="PF10082">
    <property type="entry name" value="BBP2_2"/>
    <property type="match status" value="1"/>
</dbReference>
<proteinExistence type="predicted"/>
<dbReference type="EMBL" id="ATBP01000101">
    <property type="protein sequence ID" value="ETR72912.1"/>
    <property type="molecule type" value="Genomic_DNA"/>
</dbReference>
<accession>A0A1V1PDB7</accession>
<sequence length="414" mass="48137">MKMRKHALRSIFACIGLVCGILLSTQPIFAQGNIHYGRLNVNPQVGISLEHNNNIFSESKDEIEDVILKIKPGIQFEYLDYRPNNYFQSGYDLEFASYFKRNNNNYQKHAPYLLCGMQTPTGFIVRFSERFMKTADPLGSATQYGKGRRTARTENTLDFTFGQYFTDRLSIEAMYQNFAIRYRDANRDQWQDRTDNIFSLGMYMLLTESRKTSMLAEYRFTNGTYERQVPADNSQDHNINTFLVGFRFEPGSKLMGSAKLGYEGKSFDNSLDMYGNRYEDNSTWVIETNIQFQMTPITNLGFQFIRSIEGAPDRDAASYVDTNIGFNLMHQVQHKTFFKSGLSWVNSDYRDEIPGIANKYFNLYKLFFGLDYKIQEWMTTSCQYSYETKTASHSDWYSSEYSTSSLFVEVNAMF</sequence>
<comment type="caution">
    <text evidence="1">The sequence shown here is derived from an EMBL/GenBank/DDBJ whole genome shotgun (WGS) entry which is preliminary data.</text>
</comment>
<name>A0A1V1PDB7_9BACT</name>
<protein>
    <recommendedName>
        <fullName evidence="3">Capsular polysaccharide synthesis enzyme CpsB</fullName>
    </recommendedName>
</protein>
<organism evidence="1 2">
    <name type="scientific">Candidatus Magnetoglobus multicellularis str. Araruama</name>
    <dbReference type="NCBI Taxonomy" id="890399"/>
    <lineage>
        <taxon>Bacteria</taxon>
        <taxon>Pseudomonadati</taxon>
        <taxon>Thermodesulfobacteriota</taxon>
        <taxon>Desulfobacteria</taxon>
        <taxon>Desulfobacterales</taxon>
        <taxon>Desulfobacteraceae</taxon>
        <taxon>Candidatus Magnetoglobus</taxon>
    </lineage>
</organism>
<gene>
    <name evidence="1" type="ORF">OMM_01350</name>
</gene>
<dbReference type="InterPro" id="IPR018759">
    <property type="entry name" value="BBP2_2"/>
</dbReference>
<evidence type="ECO:0008006" key="3">
    <source>
        <dbReference type="Google" id="ProtNLM"/>
    </source>
</evidence>
<evidence type="ECO:0000313" key="2">
    <source>
        <dbReference type="Proteomes" id="UP000189670"/>
    </source>
</evidence>
<evidence type="ECO:0000313" key="1">
    <source>
        <dbReference type="EMBL" id="ETR72912.1"/>
    </source>
</evidence>
<reference evidence="2" key="1">
    <citation type="submission" date="2012-11" db="EMBL/GenBank/DDBJ databases">
        <authorList>
            <person name="Lucero-Rivera Y.E."/>
            <person name="Tovar-Ramirez D."/>
        </authorList>
    </citation>
    <scope>NUCLEOTIDE SEQUENCE [LARGE SCALE GENOMIC DNA]</scope>
    <source>
        <strain evidence="2">Araruama</strain>
    </source>
</reference>
<dbReference type="Proteomes" id="UP000189670">
    <property type="component" value="Unassembled WGS sequence"/>
</dbReference>
<dbReference type="AlphaFoldDB" id="A0A1V1PDB7"/>